<accession>A0A3R7E4L1</accession>
<evidence type="ECO:0000256" key="1">
    <source>
        <dbReference type="SAM" id="Phobius"/>
    </source>
</evidence>
<evidence type="ECO:0000313" key="2">
    <source>
        <dbReference type="EMBL" id="RKF38360.1"/>
    </source>
</evidence>
<reference evidence="2 3" key="1">
    <citation type="submission" date="2016-07" db="EMBL/GenBank/DDBJ databases">
        <title>Genome analysis of Burkholderia fungorum ES3-20.</title>
        <authorList>
            <person name="Xu D."/>
            <person name="Yao R."/>
            <person name="Zheng S."/>
        </authorList>
    </citation>
    <scope>NUCLEOTIDE SEQUENCE [LARGE SCALE GENOMIC DNA]</scope>
    <source>
        <strain evidence="2 3">ES3-20</strain>
    </source>
</reference>
<dbReference type="AlphaFoldDB" id="A0A3R7E4L1"/>
<keyword evidence="1" id="KW-0812">Transmembrane</keyword>
<protein>
    <submittedName>
        <fullName evidence="2">Uncharacterized protein</fullName>
    </submittedName>
</protein>
<dbReference type="Proteomes" id="UP000283709">
    <property type="component" value="Unassembled WGS sequence"/>
</dbReference>
<comment type="caution">
    <text evidence="2">The sequence shown here is derived from an EMBL/GenBank/DDBJ whole genome shotgun (WGS) entry which is preliminary data.</text>
</comment>
<keyword evidence="1" id="KW-0472">Membrane</keyword>
<gene>
    <name evidence="2" type="ORF">BCY88_07935</name>
</gene>
<proteinExistence type="predicted"/>
<feature type="transmembrane region" description="Helical" evidence="1">
    <location>
        <begin position="43"/>
        <end position="64"/>
    </location>
</feature>
<evidence type="ECO:0000313" key="3">
    <source>
        <dbReference type="Proteomes" id="UP000283709"/>
    </source>
</evidence>
<feature type="transmembrane region" description="Helical" evidence="1">
    <location>
        <begin position="12"/>
        <end position="31"/>
    </location>
</feature>
<organism evidence="2 3">
    <name type="scientific">Paraburkholderia fungorum</name>
    <dbReference type="NCBI Taxonomy" id="134537"/>
    <lineage>
        <taxon>Bacteria</taxon>
        <taxon>Pseudomonadati</taxon>
        <taxon>Pseudomonadota</taxon>
        <taxon>Betaproteobacteria</taxon>
        <taxon>Burkholderiales</taxon>
        <taxon>Burkholderiaceae</taxon>
        <taxon>Paraburkholderia</taxon>
    </lineage>
</organism>
<keyword evidence="1" id="KW-1133">Transmembrane helix</keyword>
<sequence>MQMKSRVQRDGLVAGLLVAIGVVGVSVRQLYACAWSDEFPGMVCTAGSSLSLFLGITGLAALAGRIWSRRSGADEQCFTFLGAVGGAALVYAMVVSGF</sequence>
<feature type="transmembrane region" description="Helical" evidence="1">
    <location>
        <begin position="76"/>
        <end position="94"/>
    </location>
</feature>
<dbReference type="EMBL" id="MCAS01000034">
    <property type="protein sequence ID" value="RKF38360.1"/>
    <property type="molecule type" value="Genomic_DNA"/>
</dbReference>
<name>A0A3R7E4L1_9BURK</name>